<gene>
    <name evidence="1" type="ORF">ANN_13482</name>
</gene>
<sequence>MHIIALDSTIRFERKPSQADEVNKEKQEIYEPCLPFLSSKYNILSISGSSKVRVDAFSTSHHESSAMCFSSAAISTNVGLLQATLVLTDLNLIEKAREVRFVTSFTRAECVPRAGCAVLWCAVQSCFATHAASRRSGPLLATWSLRPVKVRSIDTEATNDRAVKGLNS</sequence>
<evidence type="ECO:0000313" key="2">
    <source>
        <dbReference type="Proteomes" id="UP001148838"/>
    </source>
</evidence>
<comment type="caution">
    <text evidence="1">The sequence shown here is derived from an EMBL/GenBank/DDBJ whole genome shotgun (WGS) entry which is preliminary data.</text>
</comment>
<reference evidence="1 2" key="1">
    <citation type="journal article" date="2022" name="Allergy">
        <title>Genome assembly and annotation of Periplaneta americana reveal a comprehensive cockroach allergen profile.</title>
        <authorList>
            <person name="Wang L."/>
            <person name="Xiong Q."/>
            <person name="Saelim N."/>
            <person name="Wang L."/>
            <person name="Nong W."/>
            <person name="Wan A.T."/>
            <person name="Shi M."/>
            <person name="Liu X."/>
            <person name="Cao Q."/>
            <person name="Hui J.H.L."/>
            <person name="Sookrung N."/>
            <person name="Leung T.F."/>
            <person name="Tungtrongchitr A."/>
            <person name="Tsui S.K.W."/>
        </authorList>
    </citation>
    <scope>NUCLEOTIDE SEQUENCE [LARGE SCALE GENOMIC DNA]</scope>
    <source>
        <strain evidence="1">PWHHKU_190912</strain>
    </source>
</reference>
<protein>
    <submittedName>
        <fullName evidence="1">Uncharacterized protein</fullName>
    </submittedName>
</protein>
<keyword evidence="2" id="KW-1185">Reference proteome</keyword>
<evidence type="ECO:0000313" key="1">
    <source>
        <dbReference type="EMBL" id="KAJ4446784.1"/>
    </source>
</evidence>
<accession>A0ABQ8TJJ2</accession>
<dbReference type="Proteomes" id="UP001148838">
    <property type="component" value="Unassembled WGS sequence"/>
</dbReference>
<name>A0ABQ8TJJ2_PERAM</name>
<organism evidence="1 2">
    <name type="scientific">Periplaneta americana</name>
    <name type="common">American cockroach</name>
    <name type="synonym">Blatta americana</name>
    <dbReference type="NCBI Taxonomy" id="6978"/>
    <lineage>
        <taxon>Eukaryota</taxon>
        <taxon>Metazoa</taxon>
        <taxon>Ecdysozoa</taxon>
        <taxon>Arthropoda</taxon>
        <taxon>Hexapoda</taxon>
        <taxon>Insecta</taxon>
        <taxon>Pterygota</taxon>
        <taxon>Neoptera</taxon>
        <taxon>Polyneoptera</taxon>
        <taxon>Dictyoptera</taxon>
        <taxon>Blattodea</taxon>
        <taxon>Blattoidea</taxon>
        <taxon>Blattidae</taxon>
        <taxon>Blattinae</taxon>
        <taxon>Periplaneta</taxon>
    </lineage>
</organism>
<proteinExistence type="predicted"/>
<dbReference type="EMBL" id="JAJSOF020000009">
    <property type="protein sequence ID" value="KAJ4446784.1"/>
    <property type="molecule type" value="Genomic_DNA"/>
</dbReference>